<keyword evidence="1" id="KW-0805">Transcription regulation</keyword>
<dbReference type="Proteomes" id="UP000286746">
    <property type="component" value="Unassembled WGS sequence"/>
</dbReference>
<dbReference type="Pfam" id="PF12833">
    <property type="entry name" value="HTH_18"/>
    <property type="match status" value="1"/>
</dbReference>
<dbReference type="AlphaFoldDB" id="A0A401W5M6"/>
<protein>
    <submittedName>
        <fullName evidence="5">Transcriptional regulator</fullName>
    </submittedName>
</protein>
<dbReference type="EMBL" id="BHZD01000001">
    <property type="protein sequence ID" value="GCD44618.1"/>
    <property type="molecule type" value="Genomic_DNA"/>
</dbReference>
<dbReference type="InterPro" id="IPR018060">
    <property type="entry name" value="HTH_AraC"/>
</dbReference>
<organism evidence="5 6">
    <name type="scientific">Streptomyces paromomycinus</name>
    <name type="common">Streptomyces rimosus subsp. paromomycinus</name>
    <dbReference type="NCBI Taxonomy" id="92743"/>
    <lineage>
        <taxon>Bacteria</taxon>
        <taxon>Bacillati</taxon>
        <taxon>Actinomycetota</taxon>
        <taxon>Actinomycetes</taxon>
        <taxon>Kitasatosporales</taxon>
        <taxon>Streptomycetaceae</taxon>
        <taxon>Streptomyces</taxon>
    </lineage>
</organism>
<feature type="domain" description="HTH araC/xylS-type" evidence="4">
    <location>
        <begin position="234"/>
        <end position="335"/>
    </location>
</feature>
<dbReference type="InterPro" id="IPR018062">
    <property type="entry name" value="HTH_AraC-typ_CS"/>
</dbReference>
<evidence type="ECO:0000256" key="2">
    <source>
        <dbReference type="ARBA" id="ARBA00023125"/>
    </source>
</evidence>
<dbReference type="SUPFAM" id="SSF46689">
    <property type="entry name" value="Homeodomain-like"/>
    <property type="match status" value="2"/>
</dbReference>
<dbReference type="Gene3D" id="1.10.10.60">
    <property type="entry name" value="Homeodomain-like"/>
    <property type="match status" value="1"/>
</dbReference>
<evidence type="ECO:0000259" key="4">
    <source>
        <dbReference type="PROSITE" id="PS01124"/>
    </source>
</evidence>
<dbReference type="GO" id="GO:0003700">
    <property type="term" value="F:DNA-binding transcription factor activity"/>
    <property type="evidence" value="ECO:0007669"/>
    <property type="project" value="InterPro"/>
</dbReference>
<dbReference type="PROSITE" id="PS01124">
    <property type="entry name" value="HTH_ARAC_FAMILY_2"/>
    <property type="match status" value="1"/>
</dbReference>
<sequence length="336" mass="36880">MSAEPGAAAPPVPSVLSLRTADLDEARWAIGETFYASRIDQLSRDDDLGARFDVVRLGAVTVGEVGFAAELRLRFGELGAYHVDVPLSGSIQWRQGTREPQTTTPDRAGVFQPDGVTTIDRWSGGCRLLAVKIRTADLEQHLEHLLGRPVRTPLRFAPVLDVSSGPGRGWARLVRTAVRDIQDAGELIHQPLVAAPLQEALLSGLLLAADHPHREELAHPSAPAAPSYRPAPVKRAVDAIQGRPEHPFDTAELAAVARVSVRWLQEGFRRHVGLSPMAYLRDVRLSRVRDELRRAGPGEVSVGEVAYRWGFVHLGRFARSYRERFGETPSQTLHAP</sequence>
<dbReference type="GO" id="GO:0043565">
    <property type="term" value="F:sequence-specific DNA binding"/>
    <property type="evidence" value="ECO:0007669"/>
    <property type="project" value="InterPro"/>
</dbReference>
<gene>
    <name evidence="5" type="ORF">GKJPGBOP_04319</name>
</gene>
<dbReference type="InterPro" id="IPR035418">
    <property type="entry name" value="AraC-bd_2"/>
</dbReference>
<keyword evidence="6" id="KW-1185">Reference proteome</keyword>
<evidence type="ECO:0000256" key="3">
    <source>
        <dbReference type="ARBA" id="ARBA00023163"/>
    </source>
</evidence>
<dbReference type="SMART" id="SM00342">
    <property type="entry name" value="HTH_ARAC"/>
    <property type="match status" value="1"/>
</dbReference>
<comment type="caution">
    <text evidence="5">The sequence shown here is derived from an EMBL/GenBank/DDBJ whole genome shotgun (WGS) entry which is preliminary data.</text>
</comment>
<dbReference type="PROSITE" id="PS00041">
    <property type="entry name" value="HTH_ARAC_FAMILY_1"/>
    <property type="match status" value="1"/>
</dbReference>
<dbReference type="InterPro" id="IPR009057">
    <property type="entry name" value="Homeodomain-like_sf"/>
</dbReference>
<keyword evidence="2" id="KW-0238">DNA-binding</keyword>
<keyword evidence="3" id="KW-0804">Transcription</keyword>
<evidence type="ECO:0000256" key="1">
    <source>
        <dbReference type="ARBA" id="ARBA00023015"/>
    </source>
</evidence>
<accession>A0A401W5M6</accession>
<evidence type="ECO:0000313" key="6">
    <source>
        <dbReference type="Proteomes" id="UP000286746"/>
    </source>
</evidence>
<dbReference type="PANTHER" id="PTHR46796:SF12">
    <property type="entry name" value="HTH-TYPE DNA-BINDING TRANSCRIPTIONAL ACTIVATOR EUTR"/>
    <property type="match status" value="1"/>
</dbReference>
<dbReference type="PANTHER" id="PTHR46796">
    <property type="entry name" value="HTH-TYPE TRANSCRIPTIONAL ACTIVATOR RHAS-RELATED"/>
    <property type="match status" value="1"/>
</dbReference>
<proteinExistence type="predicted"/>
<evidence type="ECO:0000313" key="5">
    <source>
        <dbReference type="EMBL" id="GCD44618.1"/>
    </source>
</evidence>
<reference evidence="5 6" key="1">
    <citation type="submission" date="2018-11" db="EMBL/GenBank/DDBJ databases">
        <title>Whole genome sequence of Streptomyces paromomycinus NBRC 15454(T).</title>
        <authorList>
            <person name="Komaki H."/>
            <person name="Tamura T."/>
        </authorList>
    </citation>
    <scope>NUCLEOTIDE SEQUENCE [LARGE SCALE GENOMIC DNA]</scope>
    <source>
        <strain evidence="5 6">NBRC 15454</strain>
    </source>
</reference>
<name>A0A401W5M6_STREY</name>
<dbReference type="Pfam" id="PF14525">
    <property type="entry name" value="AraC_binding_2"/>
    <property type="match status" value="1"/>
</dbReference>
<dbReference type="InterPro" id="IPR050204">
    <property type="entry name" value="AraC_XylS_family_regulators"/>
</dbReference>
<dbReference type="RefSeq" id="WP_246177471.1">
    <property type="nucleotide sequence ID" value="NZ_BHZD01000001.1"/>
</dbReference>